<evidence type="ECO:0000259" key="1">
    <source>
        <dbReference type="Pfam" id="PF13460"/>
    </source>
</evidence>
<feature type="domain" description="NAD(P)-binding" evidence="1">
    <location>
        <begin position="7"/>
        <end position="190"/>
    </location>
</feature>
<dbReference type="Pfam" id="PF13460">
    <property type="entry name" value="NAD_binding_10"/>
    <property type="match status" value="1"/>
</dbReference>
<dbReference type="RefSeq" id="WP_032053266.1">
    <property type="nucleotide sequence ID" value="NZ_CAYSYS010000016.1"/>
</dbReference>
<proteinExistence type="predicted"/>
<evidence type="ECO:0000313" key="3">
    <source>
        <dbReference type="Proteomes" id="UP000195162"/>
    </source>
</evidence>
<protein>
    <submittedName>
        <fullName evidence="2">3-beta hydroxysteroid dehydrogenase</fullName>
    </submittedName>
</protein>
<dbReference type="InterPro" id="IPR051606">
    <property type="entry name" value="Polyketide_Oxido-like"/>
</dbReference>
<dbReference type="InterPro" id="IPR036291">
    <property type="entry name" value="NAD(P)-bd_dom_sf"/>
</dbReference>
<sequence length="202" mass="22145">MKVALIGASGMAGSSILNELVTRGHQVTAIARSPEKIAQYQQVEARQADINDTAQLIPLLTGQDAVISAVHFTDTQIDHLLDALKETAVLRYLMVGGAGGLTLESGQRLVDDPKFPEHVKLEALAGIAILETLRQEPELNWTVLSPSMIFKSGERTGQFRLGKEELLTKDGMSHISTQDYAVALIDELEKPQHIRERFTVGY</sequence>
<dbReference type="GO" id="GO:0016646">
    <property type="term" value="F:oxidoreductase activity, acting on the CH-NH group of donors, NAD or NADP as acceptor"/>
    <property type="evidence" value="ECO:0007669"/>
    <property type="project" value="TreeGrafter"/>
</dbReference>
<dbReference type="PANTHER" id="PTHR43355:SF2">
    <property type="entry name" value="FLAVIN REDUCTASE (NADPH)"/>
    <property type="match status" value="1"/>
</dbReference>
<gene>
    <name evidence="2" type="ORF">CAT59_05825</name>
</gene>
<dbReference type="EMBL" id="NGIR01000018">
    <property type="protein sequence ID" value="OTU29115.1"/>
    <property type="molecule type" value="Genomic_DNA"/>
</dbReference>
<dbReference type="Gene3D" id="3.40.50.720">
    <property type="entry name" value="NAD(P)-binding Rossmann-like Domain"/>
    <property type="match status" value="1"/>
</dbReference>
<dbReference type="PANTHER" id="PTHR43355">
    <property type="entry name" value="FLAVIN REDUCTASE (NADPH)"/>
    <property type="match status" value="1"/>
</dbReference>
<reference evidence="2 3" key="1">
    <citation type="submission" date="2017-05" db="EMBL/GenBank/DDBJ databases">
        <authorList>
            <person name="Song R."/>
            <person name="Chenine A.L."/>
            <person name="Ruprecht R.M."/>
        </authorList>
    </citation>
    <scope>NUCLEOTIDE SEQUENCE [LARGE SCALE GENOMIC DNA]</scope>
    <source>
        <strain evidence="2 3">ARLG1955</strain>
    </source>
</reference>
<organism evidence="2 3">
    <name type="scientific">Acinetobacter pittii</name>
    <name type="common">Acinetobacter genomosp. 3</name>
    <dbReference type="NCBI Taxonomy" id="48296"/>
    <lineage>
        <taxon>Bacteria</taxon>
        <taxon>Pseudomonadati</taxon>
        <taxon>Pseudomonadota</taxon>
        <taxon>Gammaproteobacteria</taxon>
        <taxon>Moraxellales</taxon>
        <taxon>Moraxellaceae</taxon>
        <taxon>Acinetobacter</taxon>
        <taxon>Acinetobacter calcoaceticus/baumannii complex</taxon>
    </lineage>
</organism>
<dbReference type="SUPFAM" id="SSF51735">
    <property type="entry name" value="NAD(P)-binding Rossmann-fold domains"/>
    <property type="match status" value="1"/>
</dbReference>
<dbReference type="Proteomes" id="UP000195162">
    <property type="component" value="Unassembled WGS sequence"/>
</dbReference>
<accession>A0A0R0RXB0</accession>
<dbReference type="AlphaFoldDB" id="A0A0R0RXB0"/>
<dbReference type="InterPro" id="IPR016040">
    <property type="entry name" value="NAD(P)-bd_dom"/>
</dbReference>
<evidence type="ECO:0000313" key="2">
    <source>
        <dbReference type="EMBL" id="OTU29115.1"/>
    </source>
</evidence>
<comment type="caution">
    <text evidence="2">The sequence shown here is derived from an EMBL/GenBank/DDBJ whole genome shotgun (WGS) entry which is preliminary data.</text>
</comment>
<name>A0A0R0RXB0_ACIPI</name>